<feature type="transmembrane region" description="Helical" evidence="1">
    <location>
        <begin position="106"/>
        <end position="123"/>
    </location>
</feature>
<dbReference type="Proteomes" id="UP001620405">
    <property type="component" value="Unassembled WGS sequence"/>
</dbReference>
<accession>A0ABW8IWQ5</accession>
<dbReference type="EMBL" id="JADIKG010000012">
    <property type="protein sequence ID" value="MFK2874292.1"/>
    <property type="molecule type" value="Genomic_DNA"/>
</dbReference>
<keyword evidence="3" id="KW-1185">Reference proteome</keyword>
<protein>
    <recommendedName>
        <fullName evidence="4">Transmembrane protein</fullName>
    </recommendedName>
</protein>
<dbReference type="RefSeq" id="WP_284401572.1">
    <property type="nucleotide sequence ID" value="NZ_BSNQ01000009.1"/>
</dbReference>
<comment type="caution">
    <text evidence="2">The sequence shown here is derived from an EMBL/GenBank/DDBJ whole genome shotgun (WGS) entry which is preliminary data.</text>
</comment>
<evidence type="ECO:0008006" key="4">
    <source>
        <dbReference type="Google" id="ProtNLM"/>
    </source>
</evidence>
<keyword evidence="1" id="KW-1133">Transmembrane helix</keyword>
<name>A0ABW8IWQ5_9GAMM</name>
<gene>
    <name evidence="2" type="ORF">ISP13_12170</name>
</gene>
<keyword evidence="1" id="KW-0812">Transmembrane</keyword>
<evidence type="ECO:0000313" key="2">
    <source>
        <dbReference type="EMBL" id="MFK2874292.1"/>
    </source>
</evidence>
<sequence>MTRFTEKQYQWRVLVAMAIYSGFMLIAWPLVRATESLPLKVLLALAPVVPVFYVIAQLVRRIRASDELEQRTHLVALSVATGVVSALSLAGGFLSIAGVLTLDGSILIWVFPVMAFCYGLARWRVLRGYGGDMTCDEEAAIPLYVRFLSAGAIVLVIAWWCRAALDDMRLGFLWGMGAGFTALGIALGVARWRKRRDRNG</sequence>
<feature type="transmembrane region" description="Helical" evidence="1">
    <location>
        <begin position="75"/>
        <end position="100"/>
    </location>
</feature>
<organism evidence="2 3">
    <name type="scientific">Dyella lipolytica</name>
    <dbReference type="NCBI Taxonomy" id="1867835"/>
    <lineage>
        <taxon>Bacteria</taxon>
        <taxon>Pseudomonadati</taxon>
        <taxon>Pseudomonadota</taxon>
        <taxon>Gammaproteobacteria</taxon>
        <taxon>Lysobacterales</taxon>
        <taxon>Rhodanobacteraceae</taxon>
        <taxon>Dyella</taxon>
    </lineage>
</organism>
<feature type="transmembrane region" description="Helical" evidence="1">
    <location>
        <begin position="143"/>
        <end position="165"/>
    </location>
</feature>
<proteinExistence type="predicted"/>
<feature type="transmembrane region" description="Helical" evidence="1">
    <location>
        <begin position="171"/>
        <end position="190"/>
    </location>
</feature>
<feature type="transmembrane region" description="Helical" evidence="1">
    <location>
        <begin position="37"/>
        <end position="55"/>
    </location>
</feature>
<keyword evidence="1" id="KW-0472">Membrane</keyword>
<evidence type="ECO:0000256" key="1">
    <source>
        <dbReference type="SAM" id="Phobius"/>
    </source>
</evidence>
<reference evidence="2 3" key="1">
    <citation type="submission" date="2020-10" db="EMBL/GenBank/DDBJ databases">
        <title>Phylogeny of dyella-like bacteria.</title>
        <authorList>
            <person name="Fu J."/>
        </authorList>
    </citation>
    <scope>NUCLEOTIDE SEQUENCE [LARGE SCALE GENOMIC DNA]</scope>
    <source>
        <strain evidence="2 3">DHOB07</strain>
    </source>
</reference>
<feature type="transmembrane region" description="Helical" evidence="1">
    <location>
        <begin position="12"/>
        <end position="31"/>
    </location>
</feature>
<evidence type="ECO:0000313" key="3">
    <source>
        <dbReference type="Proteomes" id="UP001620405"/>
    </source>
</evidence>